<proteinExistence type="predicted"/>
<feature type="region of interest" description="Disordered" evidence="1">
    <location>
        <begin position="1"/>
        <end position="236"/>
    </location>
</feature>
<name>A0A0N4YZV4_NIPBR</name>
<dbReference type="AlphaFoldDB" id="A0A0N4YZV4"/>
<feature type="compositionally biased region" description="Basic and acidic residues" evidence="1">
    <location>
        <begin position="171"/>
        <end position="193"/>
    </location>
</feature>
<accession>A0A0N4YZV4</accession>
<feature type="compositionally biased region" description="Polar residues" evidence="1">
    <location>
        <begin position="77"/>
        <end position="94"/>
    </location>
</feature>
<feature type="compositionally biased region" description="Polar residues" evidence="1">
    <location>
        <begin position="149"/>
        <end position="166"/>
    </location>
</feature>
<dbReference type="EMBL" id="UYSL01029122">
    <property type="protein sequence ID" value="VDL87822.1"/>
    <property type="molecule type" value="Genomic_DNA"/>
</dbReference>
<organism evidence="4">
    <name type="scientific">Nippostrongylus brasiliensis</name>
    <name type="common">Rat hookworm</name>
    <dbReference type="NCBI Taxonomy" id="27835"/>
    <lineage>
        <taxon>Eukaryota</taxon>
        <taxon>Metazoa</taxon>
        <taxon>Ecdysozoa</taxon>
        <taxon>Nematoda</taxon>
        <taxon>Chromadorea</taxon>
        <taxon>Rhabditida</taxon>
        <taxon>Rhabditina</taxon>
        <taxon>Rhabditomorpha</taxon>
        <taxon>Strongyloidea</taxon>
        <taxon>Heligmosomidae</taxon>
        <taxon>Nippostrongylus</taxon>
    </lineage>
</organism>
<feature type="compositionally biased region" description="Basic and acidic residues" evidence="1">
    <location>
        <begin position="99"/>
        <end position="123"/>
    </location>
</feature>
<dbReference type="Proteomes" id="UP000271162">
    <property type="component" value="Unassembled WGS sequence"/>
</dbReference>
<evidence type="ECO:0000256" key="1">
    <source>
        <dbReference type="SAM" id="MobiDB-lite"/>
    </source>
</evidence>
<reference evidence="4" key="1">
    <citation type="submission" date="2017-02" db="UniProtKB">
        <authorList>
            <consortium name="WormBaseParasite"/>
        </authorList>
    </citation>
    <scope>IDENTIFICATION</scope>
</reference>
<evidence type="ECO:0000313" key="3">
    <source>
        <dbReference type="Proteomes" id="UP000271162"/>
    </source>
</evidence>
<dbReference type="WBParaSite" id="NBR_0002277601-mRNA-1">
    <property type="protein sequence ID" value="NBR_0002277601-mRNA-1"/>
    <property type="gene ID" value="NBR_0002277601"/>
</dbReference>
<protein>
    <submittedName>
        <fullName evidence="4">Synaptotagmin-like protein 2</fullName>
    </submittedName>
</protein>
<sequence length="236" mass="26484">MRPGEYSKTSLQERVPNPTPYLVRRHKDAEIPTQKEEPRDVHEREDAKKKPTSKAFMSVQHDLPSGLENASKRVFENQPSGTNSEPNSLLGQSISRRHKDAEVPTDKEEPRIVPESEDAKEIPTTKTLMSIQHDLPSGLENASKRVFENQPSGTNSEPNSLLGQTVSRRHKDAEIPTQKEEPRDVHEREDAKKKPTSKAFMSVQHDLPSGLENASKRVFENQPSGTNSEPNSLLGQ</sequence>
<keyword evidence="3" id="KW-1185">Reference proteome</keyword>
<feature type="compositionally biased region" description="Polar residues" evidence="1">
    <location>
        <begin position="221"/>
        <end position="236"/>
    </location>
</feature>
<gene>
    <name evidence="2" type="ORF">NBR_LOCUS22777</name>
</gene>
<reference evidence="2 3" key="2">
    <citation type="submission" date="2018-11" db="EMBL/GenBank/DDBJ databases">
        <authorList>
            <consortium name="Pathogen Informatics"/>
        </authorList>
    </citation>
    <scope>NUCLEOTIDE SEQUENCE [LARGE SCALE GENOMIC DNA]</scope>
</reference>
<feature type="compositionally biased region" description="Basic and acidic residues" evidence="1">
    <location>
        <begin position="27"/>
        <end position="49"/>
    </location>
</feature>
<evidence type="ECO:0000313" key="2">
    <source>
        <dbReference type="EMBL" id="VDL87822.1"/>
    </source>
</evidence>
<evidence type="ECO:0000313" key="4">
    <source>
        <dbReference type="WBParaSite" id="NBR_0002277601-mRNA-1"/>
    </source>
</evidence>